<comment type="similarity">
    <text evidence="1">Belongs to the DnaB/DnaD family.</text>
</comment>
<evidence type="ECO:0000313" key="3">
    <source>
        <dbReference type="EMBL" id="SPU00863.1"/>
    </source>
</evidence>
<sequence length="270" mass="31242">MIYRVAKKENYVVLDKAFLNDEQLSWKAKGLLAYMLSLPDDWSFSLADLAIRSKCGREATAKILDELIEAGYLQKVQERGKDGKFGRVEFFVYEASKRAAIPSTGNSSTVVPSTEKPTLLNNNLLNNQLLKDKDDKESTNTAYHFYGQQGFGKQTAYIASKIRHWLTIFSEDMVIYAMKLAVEHNVLRWRYVESILQNWCHQNIKSLADIAIDQQRFQARKQQVSSHSKARRREIIPQWFQQRSDQEQESQPTIDFAAERQKILALLRSE</sequence>
<dbReference type="PANTHER" id="PTHR37293:SF9">
    <property type="entry name" value="PHI ETA ORF 22-LIKE PROTEIN"/>
    <property type="match status" value="1"/>
</dbReference>
<name>A0A2X0XTB3_9BACI</name>
<dbReference type="NCBIfam" id="TIGR01446">
    <property type="entry name" value="DnaD_dom"/>
    <property type="match status" value="1"/>
</dbReference>
<dbReference type="PANTHER" id="PTHR37293">
    <property type="entry name" value="PHAGE REPLICATION PROTEIN-RELATED"/>
    <property type="match status" value="1"/>
</dbReference>
<feature type="domain" description="DnaB/C C-terminal" evidence="2">
    <location>
        <begin position="148"/>
        <end position="210"/>
    </location>
</feature>
<dbReference type="InterPro" id="IPR034829">
    <property type="entry name" value="DnaD-like_sf"/>
</dbReference>
<dbReference type="Gene3D" id="1.10.10.630">
    <property type="entry name" value="DnaD domain-like"/>
    <property type="match status" value="1"/>
</dbReference>
<dbReference type="SUPFAM" id="SSF158499">
    <property type="entry name" value="DnaD domain-like"/>
    <property type="match status" value="1"/>
</dbReference>
<dbReference type="AlphaFoldDB" id="A0A2X0XTB3"/>
<proteinExistence type="inferred from homology"/>
<reference evidence="3 4" key="1">
    <citation type="submission" date="2018-06" db="EMBL/GenBank/DDBJ databases">
        <authorList>
            <consortium name="Pathogen Informatics"/>
            <person name="Doyle S."/>
        </authorList>
    </citation>
    <scope>NUCLEOTIDE SEQUENCE [LARGE SCALE GENOMIC DNA]</scope>
    <source>
        <strain evidence="3 4">NCTC7582</strain>
    </source>
</reference>
<protein>
    <submittedName>
        <fullName evidence="3">Phage replication protein</fullName>
    </submittedName>
</protein>
<organism evidence="3 4">
    <name type="scientific">Lysinibacillus capsici</name>
    <dbReference type="NCBI Taxonomy" id="2115968"/>
    <lineage>
        <taxon>Bacteria</taxon>
        <taxon>Bacillati</taxon>
        <taxon>Bacillota</taxon>
        <taxon>Bacilli</taxon>
        <taxon>Bacillales</taxon>
        <taxon>Bacillaceae</taxon>
        <taxon>Lysinibacillus</taxon>
    </lineage>
</organism>
<evidence type="ECO:0000256" key="1">
    <source>
        <dbReference type="ARBA" id="ARBA00093462"/>
    </source>
</evidence>
<gene>
    <name evidence="3" type="ORF">NCTC7582_03662</name>
</gene>
<evidence type="ECO:0000313" key="4">
    <source>
        <dbReference type="Proteomes" id="UP000251431"/>
    </source>
</evidence>
<dbReference type="RefSeq" id="WP_112117944.1">
    <property type="nucleotide sequence ID" value="NZ_UAQE01000001.1"/>
</dbReference>
<dbReference type="Proteomes" id="UP000251431">
    <property type="component" value="Unassembled WGS sequence"/>
</dbReference>
<accession>A0A2X0XTB3</accession>
<evidence type="ECO:0000259" key="2">
    <source>
        <dbReference type="Pfam" id="PF07261"/>
    </source>
</evidence>
<dbReference type="InterPro" id="IPR006343">
    <property type="entry name" value="DnaB/C_C"/>
</dbReference>
<dbReference type="EMBL" id="UAQE01000001">
    <property type="protein sequence ID" value="SPU00863.1"/>
    <property type="molecule type" value="Genomic_DNA"/>
</dbReference>
<dbReference type="Pfam" id="PF07261">
    <property type="entry name" value="DnaB_2"/>
    <property type="match status" value="1"/>
</dbReference>
<dbReference type="InterPro" id="IPR053162">
    <property type="entry name" value="DnaD"/>
</dbReference>